<name>A0A699ZJA5_HAELA</name>
<evidence type="ECO:0000313" key="2">
    <source>
        <dbReference type="EMBL" id="GFH19116.1"/>
    </source>
</evidence>
<evidence type="ECO:0000313" key="3">
    <source>
        <dbReference type="Proteomes" id="UP000485058"/>
    </source>
</evidence>
<dbReference type="Proteomes" id="UP000485058">
    <property type="component" value="Unassembled WGS sequence"/>
</dbReference>
<dbReference type="AlphaFoldDB" id="A0A699ZJA5"/>
<sequence>MSAHHIAITRSEGALASRPGEHLGGWWLEDCAAGRVPDLSKAPSAAIQPRTMMPLQPCWACHRSFTKQWTWPYHARDTAGQPVQGEVDGGRGGLERDKGFKGIP</sequence>
<dbReference type="EMBL" id="BLLF01001408">
    <property type="protein sequence ID" value="GFH19116.1"/>
    <property type="molecule type" value="Genomic_DNA"/>
</dbReference>
<feature type="region of interest" description="Disordered" evidence="1">
    <location>
        <begin position="79"/>
        <end position="104"/>
    </location>
</feature>
<keyword evidence="3" id="KW-1185">Reference proteome</keyword>
<comment type="caution">
    <text evidence="2">The sequence shown here is derived from an EMBL/GenBank/DDBJ whole genome shotgun (WGS) entry which is preliminary data.</text>
</comment>
<gene>
    <name evidence="2" type="ORF">HaLaN_16016</name>
</gene>
<accession>A0A699ZJA5</accession>
<proteinExistence type="predicted"/>
<reference evidence="2 3" key="1">
    <citation type="submission" date="2020-02" db="EMBL/GenBank/DDBJ databases">
        <title>Draft genome sequence of Haematococcus lacustris strain NIES-144.</title>
        <authorList>
            <person name="Morimoto D."/>
            <person name="Nakagawa S."/>
            <person name="Yoshida T."/>
            <person name="Sawayama S."/>
        </authorList>
    </citation>
    <scope>NUCLEOTIDE SEQUENCE [LARGE SCALE GENOMIC DNA]</scope>
    <source>
        <strain evidence="2 3">NIES-144</strain>
    </source>
</reference>
<feature type="compositionally biased region" description="Basic and acidic residues" evidence="1">
    <location>
        <begin position="93"/>
        <end position="104"/>
    </location>
</feature>
<protein>
    <submittedName>
        <fullName evidence="2">Uncharacterized protein</fullName>
    </submittedName>
</protein>
<evidence type="ECO:0000256" key="1">
    <source>
        <dbReference type="SAM" id="MobiDB-lite"/>
    </source>
</evidence>
<organism evidence="2 3">
    <name type="scientific">Haematococcus lacustris</name>
    <name type="common">Green alga</name>
    <name type="synonym">Haematococcus pluvialis</name>
    <dbReference type="NCBI Taxonomy" id="44745"/>
    <lineage>
        <taxon>Eukaryota</taxon>
        <taxon>Viridiplantae</taxon>
        <taxon>Chlorophyta</taxon>
        <taxon>core chlorophytes</taxon>
        <taxon>Chlorophyceae</taxon>
        <taxon>CS clade</taxon>
        <taxon>Chlamydomonadales</taxon>
        <taxon>Haematococcaceae</taxon>
        <taxon>Haematococcus</taxon>
    </lineage>
</organism>